<dbReference type="InterPro" id="IPR013320">
    <property type="entry name" value="ConA-like_dom_sf"/>
</dbReference>
<dbReference type="InterPro" id="IPR051261">
    <property type="entry name" value="NLR"/>
</dbReference>
<evidence type="ECO:0000313" key="5">
    <source>
        <dbReference type="EMBL" id="AWP15850.1"/>
    </source>
</evidence>
<evidence type="ECO:0000256" key="1">
    <source>
        <dbReference type="ARBA" id="ARBA00022614"/>
    </source>
</evidence>
<dbReference type="InterPro" id="IPR043136">
    <property type="entry name" value="B30.2/SPRY_sf"/>
</dbReference>
<reference evidence="5 6" key="1">
    <citation type="submission" date="2017-12" db="EMBL/GenBank/DDBJ databases">
        <title>Integrating genomic resources of turbot (Scophthalmus maximus) in depth evaluation of genetic and physical mapping variation across individuals.</title>
        <authorList>
            <person name="Martinez P."/>
        </authorList>
    </citation>
    <scope>NUCLEOTIDE SEQUENCE [LARGE SCALE GENOMIC DNA]</scope>
</reference>
<gene>
    <name evidence="5" type="ORF">SMAX5B_008097</name>
</gene>
<sequence length="489" mass="52824">MFESNRRSARQTSEGPEGPEGPERVQRGSGEGPEGPERVRHITRVQAAAASSCPGRLSLKSNASMGLPENFRGAEVPASEGVQPAAAAASSCPGRLSLKSDASMGLPENFRGAEVPAGEGLNDCRLTANCCESLSSAVSSASSDLCDLNLSDNSLHDAGVELLCTGLQSPHCRLKTLTLNRCGLTQRSCVGLASVLSSPSSHLQELDLSDNDIEDSGVQLLCAGLRNVSCKLEILRLSFCSVTEKGCVFLASAVKSNPSHLRELDLSYNHLGESGVPLVSEALEEGGCEFTKLRVDHNEECWLKPGLSKYACELTVDLNTAHKLLIISDGNRRVTQGREEQPYPDHPDRFDYWTQVLFQQGLTGRCYWEVEWEGNWAGIGVTYRGIGRKGVANDCVMGYNGVSWGLHCSAHGYAAYHNIKSIAVSVPSSGCHRVAVYLDWEAGVLSFYRVSSGRSLTHLHTFYTTFTEPLHPGFRVWDYGSSVALSPPL</sequence>
<keyword evidence="2" id="KW-0677">Repeat</keyword>
<dbReference type="Pfam" id="PF13765">
    <property type="entry name" value="PRY"/>
    <property type="match status" value="1"/>
</dbReference>
<evidence type="ECO:0000256" key="3">
    <source>
        <dbReference type="SAM" id="MobiDB-lite"/>
    </source>
</evidence>
<dbReference type="InterPro" id="IPR032675">
    <property type="entry name" value="LRR_dom_sf"/>
</dbReference>
<dbReference type="SMART" id="SM00449">
    <property type="entry name" value="SPRY"/>
    <property type="match status" value="1"/>
</dbReference>
<dbReference type="SMART" id="SM00368">
    <property type="entry name" value="LRR_RI"/>
    <property type="match status" value="5"/>
</dbReference>
<evidence type="ECO:0000256" key="2">
    <source>
        <dbReference type="ARBA" id="ARBA00022737"/>
    </source>
</evidence>
<dbReference type="InterPro" id="IPR001870">
    <property type="entry name" value="B30.2/SPRY"/>
</dbReference>
<dbReference type="STRING" id="52904.ENSSMAP00000029477"/>
<accession>A0A2U9CII2</accession>
<keyword evidence="1" id="KW-0433">Leucine-rich repeat</keyword>
<evidence type="ECO:0000259" key="4">
    <source>
        <dbReference type="PROSITE" id="PS50188"/>
    </source>
</evidence>
<dbReference type="Gene3D" id="2.60.120.920">
    <property type="match status" value="1"/>
</dbReference>
<dbReference type="PANTHER" id="PTHR24106">
    <property type="entry name" value="NACHT, LRR AND CARD DOMAINS-CONTAINING"/>
    <property type="match status" value="1"/>
</dbReference>
<organism evidence="5 6">
    <name type="scientific">Scophthalmus maximus</name>
    <name type="common">Turbot</name>
    <name type="synonym">Psetta maxima</name>
    <dbReference type="NCBI Taxonomy" id="52904"/>
    <lineage>
        <taxon>Eukaryota</taxon>
        <taxon>Metazoa</taxon>
        <taxon>Chordata</taxon>
        <taxon>Craniata</taxon>
        <taxon>Vertebrata</taxon>
        <taxon>Euteleostomi</taxon>
        <taxon>Actinopterygii</taxon>
        <taxon>Neopterygii</taxon>
        <taxon>Teleostei</taxon>
        <taxon>Neoteleostei</taxon>
        <taxon>Acanthomorphata</taxon>
        <taxon>Carangaria</taxon>
        <taxon>Pleuronectiformes</taxon>
        <taxon>Pleuronectoidei</taxon>
        <taxon>Scophthalmidae</taxon>
        <taxon>Scophthalmus</taxon>
    </lineage>
</organism>
<dbReference type="PRINTS" id="PR01407">
    <property type="entry name" value="BUTYPHLNCDUF"/>
</dbReference>
<dbReference type="InterPro" id="IPR001611">
    <property type="entry name" value="Leu-rich_rpt"/>
</dbReference>
<dbReference type="EMBL" id="CP026258">
    <property type="protein sequence ID" value="AWP15850.1"/>
    <property type="molecule type" value="Genomic_DNA"/>
</dbReference>
<protein>
    <submittedName>
        <fullName evidence="5">PRY domain containing protein</fullName>
    </submittedName>
</protein>
<dbReference type="SUPFAM" id="SSF49899">
    <property type="entry name" value="Concanavalin A-like lectins/glucanases"/>
    <property type="match status" value="1"/>
</dbReference>
<dbReference type="Pfam" id="PF00622">
    <property type="entry name" value="SPRY"/>
    <property type="match status" value="1"/>
</dbReference>
<dbReference type="SMART" id="SM00589">
    <property type="entry name" value="PRY"/>
    <property type="match status" value="1"/>
</dbReference>
<dbReference type="PROSITE" id="PS50188">
    <property type="entry name" value="B302_SPRY"/>
    <property type="match status" value="1"/>
</dbReference>
<evidence type="ECO:0000313" key="6">
    <source>
        <dbReference type="Proteomes" id="UP000246464"/>
    </source>
</evidence>
<dbReference type="SUPFAM" id="SSF52047">
    <property type="entry name" value="RNI-like"/>
    <property type="match status" value="1"/>
</dbReference>
<proteinExistence type="predicted"/>
<keyword evidence="6" id="KW-1185">Reference proteome</keyword>
<dbReference type="Proteomes" id="UP000246464">
    <property type="component" value="Chromosome 16"/>
</dbReference>
<dbReference type="Gene3D" id="3.80.10.10">
    <property type="entry name" value="Ribonuclease Inhibitor"/>
    <property type="match status" value="2"/>
</dbReference>
<dbReference type="InterPro" id="IPR003879">
    <property type="entry name" value="Butyrophylin_SPRY"/>
</dbReference>
<dbReference type="Pfam" id="PF13516">
    <property type="entry name" value="LRR_6"/>
    <property type="match status" value="4"/>
</dbReference>
<dbReference type="CDD" id="cd16040">
    <property type="entry name" value="SPRY_PRY_SNTX"/>
    <property type="match status" value="1"/>
</dbReference>
<feature type="domain" description="B30.2/SPRY" evidence="4">
    <location>
        <begin position="294"/>
        <end position="489"/>
    </location>
</feature>
<dbReference type="AlphaFoldDB" id="A0A2U9CII2"/>
<dbReference type="InterPro" id="IPR003877">
    <property type="entry name" value="SPRY_dom"/>
</dbReference>
<name>A0A2U9CII2_SCOMX</name>
<feature type="region of interest" description="Disordered" evidence="3">
    <location>
        <begin position="1"/>
        <end position="40"/>
    </location>
</feature>
<dbReference type="PROSITE" id="PS51450">
    <property type="entry name" value="LRR"/>
    <property type="match status" value="1"/>
</dbReference>
<dbReference type="InterPro" id="IPR006574">
    <property type="entry name" value="PRY"/>
</dbReference>